<evidence type="ECO:0000259" key="1">
    <source>
        <dbReference type="SMART" id="SM00923"/>
    </source>
</evidence>
<dbReference type="Proteomes" id="UP000198707">
    <property type="component" value="Unassembled WGS sequence"/>
</dbReference>
<dbReference type="InterPro" id="IPR037407">
    <property type="entry name" value="MLP_fam"/>
</dbReference>
<dbReference type="SUPFAM" id="SSF160582">
    <property type="entry name" value="MbtH-like"/>
    <property type="match status" value="1"/>
</dbReference>
<dbReference type="OrthoDB" id="7584480at2"/>
<gene>
    <name evidence="2" type="ORF">SAMN05443287_11013</name>
</gene>
<keyword evidence="3" id="KW-1185">Reference proteome</keyword>
<accession>A0A1H7CND8</accession>
<evidence type="ECO:0000313" key="2">
    <source>
        <dbReference type="EMBL" id="SEJ90976.1"/>
    </source>
</evidence>
<dbReference type="SMART" id="SM00923">
    <property type="entry name" value="MbtH"/>
    <property type="match status" value="1"/>
</dbReference>
<dbReference type="EMBL" id="FNYV01000010">
    <property type="protein sequence ID" value="SEJ90976.1"/>
    <property type="molecule type" value="Genomic_DNA"/>
</dbReference>
<dbReference type="InterPro" id="IPR005153">
    <property type="entry name" value="MbtH-like_dom"/>
</dbReference>
<evidence type="ECO:0000313" key="3">
    <source>
        <dbReference type="Proteomes" id="UP000198707"/>
    </source>
</evidence>
<dbReference type="STRING" id="1144548.SAMN05443287_11013"/>
<dbReference type="Pfam" id="PF03621">
    <property type="entry name" value="MbtH"/>
    <property type="match status" value="1"/>
</dbReference>
<name>A0A1H7CND8_9ACTN</name>
<proteinExistence type="predicted"/>
<dbReference type="PANTHER" id="PTHR38444">
    <property type="entry name" value="ENTEROBACTIN BIOSYNTHESIS PROTEIN YBDZ"/>
    <property type="match status" value="1"/>
</dbReference>
<dbReference type="GO" id="GO:0005829">
    <property type="term" value="C:cytosol"/>
    <property type="evidence" value="ECO:0007669"/>
    <property type="project" value="TreeGrafter"/>
</dbReference>
<dbReference type="AlphaFoldDB" id="A0A1H7CND8"/>
<reference evidence="3" key="1">
    <citation type="submission" date="2016-10" db="EMBL/GenBank/DDBJ databases">
        <authorList>
            <person name="Varghese N."/>
            <person name="Submissions S."/>
        </authorList>
    </citation>
    <scope>NUCLEOTIDE SEQUENCE [LARGE SCALE GENOMIC DNA]</scope>
    <source>
        <strain evidence="3">CGMCC 4.7038</strain>
    </source>
</reference>
<dbReference type="InterPro" id="IPR038020">
    <property type="entry name" value="MbtH-like_sf"/>
</dbReference>
<dbReference type="PANTHER" id="PTHR38444:SF1">
    <property type="entry name" value="ENTEROBACTIN BIOSYNTHESIS PROTEIN YBDZ"/>
    <property type="match status" value="1"/>
</dbReference>
<organism evidence="2 3">
    <name type="scientific">Micromonospora phaseoli</name>
    <dbReference type="NCBI Taxonomy" id="1144548"/>
    <lineage>
        <taxon>Bacteria</taxon>
        <taxon>Bacillati</taxon>
        <taxon>Actinomycetota</taxon>
        <taxon>Actinomycetes</taxon>
        <taxon>Micromonosporales</taxon>
        <taxon>Micromonosporaceae</taxon>
        <taxon>Micromonospora</taxon>
    </lineage>
</organism>
<sequence length="72" mass="8577">MRQPDEVRFKVVVNHEEQYSVWWSDRPNPPGWQDEGTDGTRQECLDHIDRVWKDMRPRSVRTAREAIQGVKA</sequence>
<dbReference type="Gene3D" id="3.90.820.10">
    <property type="entry name" value="Structural Genomics, Unknown Function 30-nov-00 1gh9 Mol_id"/>
    <property type="match status" value="1"/>
</dbReference>
<dbReference type="GO" id="GO:0019290">
    <property type="term" value="P:siderophore biosynthetic process"/>
    <property type="evidence" value="ECO:0007669"/>
    <property type="project" value="TreeGrafter"/>
</dbReference>
<dbReference type="RefSeq" id="WP_092382087.1">
    <property type="nucleotide sequence ID" value="NZ_BOPI01000023.1"/>
</dbReference>
<protein>
    <submittedName>
        <fullName evidence="2">MbtH protein</fullName>
    </submittedName>
</protein>
<feature type="domain" description="MbtH-like" evidence="1">
    <location>
        <begin position="1"/>
        <end position="50"/>
    </location>
</feature>